<dbReference type="Gene3D" id="1.10.1040.10">
    <property type="entry name" value="N-(1-d-carboxylethyl)-l-norvaline Dehydrogenase, domain 2"/>
    <property type="match status" value="1"/>
</dbReference>
<evidence type="ECO:0000256" key="3">
    <source>
        <dbReference type="ARBA" id="ARBA00023027"/>
    </source>
</evidence>
<organism evidence="7 8">
    <name type="scientific">Rhodococcus opacus (strain B4)</name>
    <dbReference type="NCBI Taxonomy" id="632772"/>
    <lineage>
        <taxon>Bacteria</taxon>
        <taxon>Bacillati</taxon>
        <taxon>Actinomycetota</taxon>
        <taxon>Actinomycetes</taxon>
        <taxon>Mycobacteriales</taxon>
        <taxon>Nocardiaceae</taxon>
        <taxon>Rhodococcus</taxon>
    </lineage>
</organism>
<dbReference type="InterPro" id="IPR008927">
    <property type="entry name" value="6-PGluconate_DH-like_C_sf"/>
</dbReference>
<proteinExistence type="inferred from homology"/>
<dbReference type="GO" id="GO:0016054">
    <property type="term" value="P:organic acid catabolic process"/>
    <property type="evidence" value="ECO:0007669"/>
    <property type="project" value="UniProtKB-ARBA"/>
</dbReference>
<dbReference type="InterPro" id="IPR036291">
    <property type="entry name" value="NAD(P)-bd_dom_sf"/>
</dbReference>
<evidence type="ECO:0000313" key="7">
    <source>
        <dbReference type="EMBL" id="BAH51203.1"/>
    </source>
</evidence>
<dbReference type="PATRIC" id="fig|632772.20.peg.3091"/>
<reference evidence="7 8" key="1">
    <citation type="submission" date="2009-03" db="EMBL/GenBank/DDBJ databases">
        <title>Comparison of the complete genome sequences of Rhodococcus erythropolis PR4 and Rhodococcus opacus B4.</title>
        <authorList>
            <person name="Takarada H."/>
            <person name="Sekine M."/>
            <person name="Hosoyama A."/>
            <person name="Yamada R."/>
            <person name="Fujisawa T."/>
            <person name="Omata S."/>
            <person name="Shimizu A."/>
            <person name="Tsukatani N."/>
            <person name="Tanikawa S."/>
            <person name="Fujita N."/>
            <person name="Harayama S."/>
        </authorList>
    </citation>
    <scope>NUCLEOTIDE SEQUENCE [LARGE SCALE GENOMIC DNA]</scope>
    <source>
        <strain evidence="7 8">B4</strain>
    </source>
</reference>
<sequence>MDRSPVIGFIGLGRMGGPMAGNLAAAGHTVVVYDIDRSRCEPLAARGAQIADSPAAVAAASDISFSIIMNDAVLRQVALGEAGIVQGARPGHLYCDLSTVSPTVSAEVGSALSTANIAYLRGRVAGSIGLAEAGELTIFASGASADFGRAEPVLAALGKRILHVGRDEEAAYLKLVHSTIVGVYAALMGEALTLGEKGGVDFDQMLDILNDGPLGSVQLALKTPMLKQRDFDDPPSDIDTAAKDLDIVLSAAREQRIPMPLTSAVRQLMTQRQAHGSGKQDIWSMLETFEDMAALTGAPTGGAQR</sequence>
<dbReference type="Proteomes" id="UP000002212">
    <property type="component" value="Chromosome"/>
</dbReference>
<dbReference type="PANTHER" id="PTHR43580">
    <property type="entry name" value="OXIDOREDUCTASE GLYR1-RELATED"/>
    <property type="match status" value="1"/>
</dbReference>
<dbReference type="GO" id="GO:0016491">
    <property type="term" value="F:oxidoreductase activity"/>
    <property type="evidence" value="ECO:0007669"/>
    <property type="project" value="UniProtKB-KW"/>
</dbReference>
<evidence type="ECO:0000256" key="1">
    <source>
        <dbReference type="ARBA" id="ARBA00009080"/>
    </source>
</evidence>
<dbReference type="InterPro" id="IPR029154">
    <property type="entry name" value="HIBADH-like_NADP-bd"/>
</dbReference>
<dbReference type="PIRSF" id="PIRSF000103">
    <property type="entry name" value="HIBADH"/>
    <property type="match status" value="1"/>
</dbReference>
<dbReference type="InterPro" id="IPR015815">
    <property type="entry name" value="HIBADH-related"/>
</dbReference>
<comment type="similarity">
    <text evidence="1">Belongs to the HIBADH-related family.</text>
</comment>
<dbReference type="AlphaFoldDB" id="C1B6A0"/>
<dbReference type="GO" id="GO:0050661">
    <property type="term" value="F:NADP binding"/>
    <property type="evidence" value="ECO:0007669"/>
    <property type="project" value="InterPro"/>
</dbReference>
<dbReference type="InterPro" id="IPR051265">
    <property type="entry name" value="HIBADH-related_NP60_sf"/>
</dbReference>
<feature type="domain" description="3-hydroxyisobutyrate dehydrogenase-like NAD-binding" evidence="6">
    <location>
        <begin position="172"/>
        <end position="287"/>
    </location>
</feature>
<dbReference type="STRING" id="632772.ROP_29560"/>
<dbReference type="Gene3D" id="3.40.50.720">
    <property type="entry name" value="NAD(P)-binding Rossmann-like Domain"/>
    <property type="match status" value="1"/>
</dbReference>
<dbReference type="RefSeq" id="WP_012690159.1">
    <property type="nucleotide sequence ID" value="NC_012522.1"/>
</dbReference>
<dbReference type="InterPro" id="IPR013328">
    <property type="entry name" value="6PGD_dom2"/>
</dbReference>
<dbReference type="SUPFAM" id="SSF48179">
    <property type="entry name" value="6-phosphogluconate dehydrogenase C-terminal domain-like"/>
    <property type="match status" value="1"/>
</dbReference>
<keyword evidence="3" id="KW-0520">NAD</keyword>
<evidence type="ECO:0000259" key="5">
    <source>
        <dbReference type="Pfam" id="PF03446"/>
    </source>
</evidence>
<dbReference type="Pfam" id="PF14833">
    <property type="entry name" value="NAD_binding_11"/>
    <property type="match status" value="1"/>
</dbReference>
<dbReference type="InterPro" id="IPR002204">
    <property type="entry name" value="3-OH-isobutyrate_DH-rel_CS"/>
</dbReference>
<dbReference type="EMBL" id="AP011115">
    <property type="protein sequence ID" value="BAH51203.1"/>
    <property type="molecule type" value="Genomic_DNA"/>
</dbReference>
<dbReference type="PROSITE" id="PS00895">
    <property type="entry name" value="3_HYDROXYISOBUT_DH"/>
    <property type="match status" value="1"/>
</dbReference>
<evidence type="ECO:0000256" key="2">
    <source>
        <dbReference type="ARBA" id="ARBA00023002"/>
    </source>
</evidence>
<gene>
    <name evidence="7" type="ordered locus">ROP_29560</name>
</gene>
<evidence type="ECO:0000313" key="8">
    <source>
        <dbReference type="Proteomes" id="UP000002212"/>
    </source>
</evidence>
<dbReference type="KEGG" id="rop:ROP_29560"/>
<name>C1B6A0_RHOOB</name>
<dbReference type="Pfam" id="PF03446">
    <property type="entry name" value="NAD_binding_2"/>
    <property type="match status" value="1"/>
</dbReference>
<keyword evidence="2" id="KW-0560">Oxidoreductase</keyword>
<dbReference type="HOGENOM" id="CLU_035117_0_6_11"/>
<evidence type="ECO:0000259" key="6">
    <source>
        <dbReference type="Pfam" id="PF14833"/>
    </source>
</evidence>
<dbReference type="InterPro" id="IPR006115">
    <property type="entry name" value="6PGDH_NADP-bd"/>
</dbReference>
<protein>
    <submittedName>
        <fullName evidence="7">Putative hydroxyacid oxidoreductase</fullName>
    </submittedName>
</protein>
<evidence type="ECO:0000256" key="4">
    <source>
        <dbReference type="PIRSR" id="PIRSR000103-1"/>
    </source>
</evidence>
<dbReference type="PANTHER" id="PTHR43580:SF2">
    <property type="entry name" value="CYTOKINE-LIKE NUCLEAR FACTOR N-PAC"/>
    <property type="match status" value="1"/>
</dbReference>
<dbReference type="SUPFAM" id="SSF51735">
    <property type="entry name" value="NAD(P)-binding Rossmann-fold domains"/>
    <property type="match status" value="1"/>
</dbReference>
<dbReference type="GO" id="GO:0051287">
    <property type="term" value="F:NAD binding"/>
    <property type="evidence" value="ECO:0007669"/>
    <property type="project" value="InterPro"/>
</dbReference>
<feature type="domain" description="6-phosphogluconate dehydrogenase NADP-binding" evidence="5">
    <location>
        <begin position="7"/>
        <end position="165"/>
    </location>
</feature>
<feature type="active site" evidence="4">
    <location>
        <position position="174"/>
    </location>
</feature>
<accession>C1B6A0</accession>
<dbReference type="OrthoDB" id="3185659at2"/>